<dbReference type="RefSeq" id="WP_146096775.1">
    <property type="nucleotide sequence ID" value="NZ_CP103837.1"/>
</dbReference>
<reference evidence="1 2" key="1">
    <citation type="submission" date="2022-08" db="EMBL/GenBank/DDBJ databases">
        <title>Whole genome sequencing-based tracing of a 2022 introduction and outbreak of Xanthomonas hortorum pv. pelargonii.</title>
        <authorList>
            <person name="Iruegas-Bocardo F."/>
            <person name="Weisberg A.K."/>
            <person name="Riutta E.R."/>
            <person name="Kilday K."/>
            <person name="Bonkowski J.C."/>
            <person name="Creswell T."/>
            <person name="Daughtrey M.L."/>
            <person name="Rane K."/>
            <person name="Grunwald N.J."/>
            <person name="Chang J.H."/>
            <person name="Putnam M.L."/>
        </authorList>
    </citation>
    <scope>NUCLEOTIDE SEQUENCE [LARGE SCALE GENOMIC DNA]</scope>
    <source>
        <strain evidence="1 2">22-325</strain>
    </source>
</reference>
<name>A0ABZ0D849_9XANT</name>
<protein>
    <submittedName>
        <fullName evidence="1">Uncharacterized protein</fullName>
    </submittedName>
</protein>
<keyword evidence="2" id="KW-1185">Reference proteome</keyword>
<organism evidence="1 2">
    <name type="scientific">Xanthomonas dyei</name>
    <dbReference type="NCBI Taxonomy" id="743699"/>
    <lineage>
        <taxon>Bacteria</taxon>
        <taxon>Pseudomonadati</taxon>
        <taxon>Pseudomonadota</taxon>
        <taxon>Gammaproteobacteria</taxon>
        <taxon>Lysobacterales</taxon>
        <taxon>Lysobacteraceae</taxon>
        <taxon>Xanthomonas</taxon>
    </lineage>
</organism>
<sequence>MSSYIFVSPGSDPGMGRPLADPILRTTAGARSTMGTCRPDLRKRVQLGDTIFVVSGSMGKNVQQYVIGGLEIQDKLASQISAFNQFPENRLQFNEAGQRLGNIIVTEDGRHHPQDRHSNFETRIKNYLVGSTSVLLETPREVELGRERSVDILARIFEKSRADRIQQVIGRMRKLSDDQAGRLKEALEELKREARR</sequence>
<evidence type="ECO:0000313" key="1">
    <source>
        <dbReference type="EMBL" id="WOB26409.1"/>
    </source>
</evidence>
<accession>A0ABZ0D849</accession>
<dbReference type="Proteomes" id="UP001304534">
    <property type="component" value="Chromosome"/>
</dbReference>
<dbReference type="EMBL" id="CP103840">
    <property type="protein sequence ID" value="WOB26409.1"/>
    <property type="molecule type" value="Genomic_DNA"/>
</dbReference>
<gene>
    <name evidence="1" type="ORF">NYR99_22775</name>
</gene>
<proteinExistence type="predicted"/>
<evidence type="ECO:0000313" key="2">
    <source>
        <dbReference type="Proteomes" id="UP001304534"/>
    </source>
</evidence>
<dbReference type="GeneID" id="95586758"/>